<organism evidence="4 5">
    <name type="scientific">Paramecium tetraurelia</name>
    <dbReference type="NCBI Taxonomy" id="5888"/>
    <lineage>
        <taxon>Eukaryota</taxon>
        <taxon>Sar</taxon>
        <taxon>Alveolata</taxon>
        <taxon>Ciliophora</taxon>
        <taxon>Intramacronucleata</taxon>
        <taxon>Oligohymenophorea</taxon>
        <taxon>Peniculida</taxon>
        <taxon>Parameciidae</taxon>
        <taxon>Paramecium</taxon>
    </lineage>
</organism>
<evidence type="ECO:0000256" key="3">
    <source>
        <dbReference type="PROSITE-ProRule" id="PRU00221"/>
    </source>
</evidence>
<dbReference type="AlphaFoldDB" id="A0CWT3"/>
<dbReference type="PANTHER" id="PTHR19920:SF0">
    <property type="entry name" value="CYTOSOLIC IRON-SULFUR PROTEIN ASSEMBLY PROTEIN CIAO1-RELATED"/>
    <property type="match status" value="1"/>
</dbReference>
<dbReference type="PROSITE" id="PS50294">
    <property type="entry name" value="WD_REPEATS_REGION"/>
    <property type="match status" value="1"/>
</dbReference>
<dbReference type="HOGENOM" id="CLU_978121_0_0_1"/>
<dbReference type="Gene3D" id="2.130.10.10">
    <property type="entry name" value="YVTN repeat-like/Quinoprotein amine dehydrogenase"/>
    <property type="match status" value="1"/>
</dbReference>
<evidence type="ECO:0000313" key="4">
    <source>
        <dbReference type="EMBL" id="CAK75250.1"/>
    </source>
</evidence>
<dbReference type="SMART" id="SM00320">
    <property type="entry name" value="WD40"/>
    <property type="match status" value="2"/>
</dbReference>
<dbReference type="InterPro" id="IPR015943">
    <property type="entry name" value="WD40/YVTN_repeat-like_dom_sf"/>
</dbReference>
<protein>
    <submittedName>
        <fullName evidence="4">Uncharacterized protein</fullName>
    </submittedName>
</protein>
<keyword evidence="1 3" id="KW-0853">WD repeat</keyword>
<evidence type="ECO:0000256" key="1">
    <source>
        <dbReference type="ARBA" id="ARBA00022574"/>
    </source>
</evidence>
<accession>A0CWT3</accession>
<reference evidence="4 5" key="1">
    <citation type="journal article" date="2006" name="Nature">
        <title>Global trends of whole-genome duplications revealed by the ciliate Paramecium tetraurelia.</title>
        <authorList>
            <consortium name="Genoscope"/>
            <person name="Aury J.-M."/>
            <person name="Jaillon O."/>
            <person name="Duret L."/>
            <person name="Noel B."/>
            <person name="Jubin C."/>
            <person name="Porcel B.M."/>
            <person name="Segurens B."/>
            <person name="Daubin V."/>
            <person name="Anthouard V."/>
            <person name="Aiach N."/>
            <person name="Arnaiz O."/>
            <person name="Billaut A."/>
            <person name="Beisson J."/>
            <person name="Blanc I."/>
            <person name="Bouhouche K."/>
            <person name="Camara F."/>
            <person name="Duharcourt S."/>
            <person name="Guigo R."/>
            <person name="Gogendeau D."/>
            <person name="Katinka M."/>
            <person name="Keller A.-M."/>
            <person name="Kissmehl R."/>
            <person name="Klotz C."/>
            <person name="Koll F."/>
            <person name="Le Moue A."/>
            <person name="Lepere C."/>
            <person name="Malinsky S."/>
            <person name="Nowacki M."/>
            <person name="Nowak J.K."/>
            <person name="Plattner H."/>
            <person name="Poulain J."/>
            <person name="Ruiz F."/>
            <person name="Serrano V."/>
            <person name="Zagulski M."/>
            <person name="Dessen P."/>
            <person name="Betermier M."/>
            <person name="Weissenbach J."/>
            <person name="Scarpelli C."/>
            <person name="Schachter V."/>
            <person name="Sperling L."/>
            <person name="Meyer E."/>
            <person name="Cohen J."/>
            <person name="Wincker P."/>
        </authorList>
    </citation>
    <scope>NUCLEOTIDE SEQUENCE [LARGE SCALE GENOMIC DNA]</scope>
    <source>
        <strain evidence="4 5">Stock d4-2</strain>
    </source>
</reference>
<dbReference type="Proteomes" id="UP000000600">
    <property type="component" value="Unassembled WGS sequence"/>
</dbReference>
<dbReference type="PROSITE" id="PS50082">
    <property type="entry name" value="WD_REPEATS_2"/>
    <property type="match status" value="1"/>
</dbReference>
<dbReference type="SUPFAM" id="SSF50978">
    <property type="entry name" value="WD40 repeat-like"/>
    <property type="match status" value="1"/>
</dbReference>
<dbReference type="OMA" id="DEMIFIW"/>
<proteinExistence type="predicted"/>
<dbReference type="PANTHER" id="PTHR19920">
    <property type="entry name" value="WD40 PROTEIN CIAO1"/>
    <property type="match status" value="1"/>
</dbReference>
<name>A0CWT3_PARTE</name>
<dbReference type="OrthoDB" id="10261640at2759"/>
<dbReference type="EMBL" id="CT868207">
    <property type="protein sequence ID" value="CAK75250.1"/>
    <property type="molecule type" value="Genomic_DNA"/>
</dbReference>
<dbReference type="InterPro" id="IPR036322">
    <property type="entry name" value="WD40_repeat_dom_sf"/>
</dbReference>
<dbReference type="GeneID" id="5028432"/>
<dbReference type="KEGG" id="ptm:GSPATT00001453001"/>
<sequence>MDCQPEMTYISQSNQFIIVCYENEILLYDEQTNAKMKYSQTDLCVQELAFDQASFKIAVNQGDNSILILQVHKYEIIKIFQSLPAHFNRIKGLIFFEKGKKLISCSHDEMIFIWNLETFQVIHQINQLKGKIQHQLLFHNQKFLTTISSDGNICFYNLENRKLFYHTNRVLSKVQEICGVKQNLMKNEQILVQIDDKIKIISLNKQKTLRVLQLEGEFMDALFCFNDRVILIINYVEIKLFDYQSCTILKTMPQNGCFYSLDKENNILVQSDIYGSTYQKLILSI</sequence>
<dbReference type="GO" id="GO:0000445">
    <property type="term" value="C:THO complex part of transcription export complex"/>
    <property type="evidence" value="ECO:0000318"/>
    <property type="project" value="GO_Central"/>
</dbReference>
<evidence type="ECO:0000313" key="5">
    <source>
        <dbReference type="Proteomes" id="UP000000600"/>
    </source>
</evidence>
<dbReference type="PROSITE" id="PS00678">
    <property type="entry name" value="WD_REPEATS_1"/>
    <property type="match status" value="1"/>
</dbReference>
<keyword evidence="2" id="KW-0677">Repeat</keyword>
<keyword evidence="5" id="KW-1185">Reference proteome</keyword>
<gene>
    <name evidence="4" type="ORF">GSPATT00001453001</name>
</gene>
<dbReference type="InParanoid" id="A0CWT3"/>
<dbReference type="STRING" id="5888.A0CWT3"/>
<dbReference type="GO" id="GO:0006406">
    <property type="term" value="P:mRNA export from nucleus"/>
    <property type="evidence" value="ECO:0000318"/>
    <property type="project" value="GO_Central"/>
</dbReference>
<evidence type="ECO:0000256" key="2">
    <source>
        <dbReference type="ARBA" id="ARBA00022737"/>
    </source>
</evidence>
<feature type="repeat" description="WD" evidence="3">
    <location>
        <begin position="83"/>
        <end position="124"/>
    </location>
</feature>
<dbReference type="RefSeq" id="XP_001442647.1">
    <property type="nucleotide sequence ID" value="XM_001442610.1"/>
</dbReference>
<dbReference type="InterPro" id="IPR019775">
    <property type="entry name" value="WD40_repeat_CS"/>
</dbReference>
<dbReference type="InterPro" id="IPR001680">
    <property type="entry name" value="WD40_rpt"/>
</dbReference>